<dbReference type="Proteomes" id="UP000000763">
    <property type="component" value="Chromosome 8"/>
</dbReference>
<dbReference type="EMBL" id="AP005500">
    <property type="protein sequence ID" value="BAC92546.1"/>
    <property type="molecule type" value="Genomic_DNA"/>
</dbReference>
<feature type="compositionally biased region" description="Basic residues" evidence="1">
    <location>
        <begin position="122"/>
        <end position="131"/>
    </location>
</feature>
<sequence>MVDRVHRRAHQSAPWAPRVNRTRGHRRLTAGPHAVTTRHARRRLRRRCWREAAAVHRRGGAAAERGEGKGERGGGPRLTPGRRWRRRRRPEWREAVVRLGSTGSAAFWRSATETEGWTRSARTWRSRRRRH</sequence>
<feature type="compositionally biased region" description="Basic and acidic residues" evidence="1">
    <location>
        <begin position="64"/>
        <end position="74"/>
    </location>
</feature>
<evidence type="ECO:0000313" key="4">
    <source>
        <dbReference type="Proteomes" id="UP000000763"/>
    </source>
</evidence>
<feature type="region of interest" description="Disordered" evidence="1">
    <location>
        <begin position="111"/>
        <end position="131"/>
    </location>
</feature>
<reference evidence="3" key="1">
    <citation type="journal article" date="2004" name="Plant Cell">
        <title>Composition and structure of the centromeric region of rice chromosome 8.</title>
        <authorList>
            <person name="Wu J."/>
            <person name="Yamagata H."/>
            <person name="Hayashi-Tsugane M."/>
            <person name="Hijishita S."/>
            <person name="Fujisawa M."/>
            <person name="Shibata M."/>
            <person name="Itoh Y."/>
            <person name="Nakamura M."/>
            <person name="Sakaguchi M."/>
            <person name="Yoshihara R."/>
            <person name="Kobayashi H."/>
            <person name="Itoh K."/>
            <person name="Karasawa W."/>
            <person name="Yamamoto M."/>
            <person name="Saji S."/>
            <person name="Katagiri S."/>
            <person name="Kanamori H."/>
            <person name="Namiki N."/>
            <person name="Katayose Y."/>
            <person name="Matsumoto T."/>
            <person name="Sasaki T."/>
        </authorList>
    </citation>
    <scope>NUCLEOTIDE SEQUENCE</scope>
</reference>
<reference evidence="4" key="3">
    <citation type="journal article" date="2008" name="Nucleic Acids Res.">
        <title>The rice annotation project database (RAP-DB): 2008 update.</title>
        <authorList>
            <consortium name="The rice annotation project (RAP)"/>
        </authorList>
    </citation>
    <scope>GENOME REANNOTATION</scope>
    <source>
        <strain evidence="4">cv. Nipponbare</strain>
    </source>
</reference>
<accession>Q6Z041</accession>
<evidence type="ECO:0000256" key="1">
    <source>
        <dbReference type="SAM" id="MobiDB-lite"/>
    </source>
</evidence>
<dbReference type="EMBL" id="AP005407">
    <property type="protein sequence ID" value="BAC92508.1"/>
    <property type="molecule type" value="Genomic_DNA"/>
</dbReference>
<evidence type="ECO:0000313" key="2">
    <source>
        <dbReference type="EMBL" id="BAC92508.1"/>
    </source>
</evidence>
<reference evidence="4" key="2">
    <citation type="journal article" date="2005" name="Nature">
        <title>The map-based sequence of the rice genome.</title>
        <authorList>
            <consortium name="International rice genome sequencing project (IRGSP)"/>
            <person name="Matsumoto T."/>
            <person name="Wu J."/>
            <person name="Kanamori H."/>
            <person name="Katayose Y."/>
            <person name="Fujisawa M."/>
            <person name="Namiki N."/>
            <person name="Mizuno H."/>
            <person name="Yamamoto K."/>
            <person name="Antonio B.A."/>
            <person name="Baba T."/>
            <person name="Sakata K."/>
            <person name="Nagamura Y."/>
            <person name="Aoki H."/>
            <person name="Arikawa K."/>
            <person name="Arita K."/>
            <person name="Bito T."/>
            <person name="Chiden Y."/>
            <person name="Fujitsuka N."/>
            <person name="Fukunaka R."/>
            <person name="Hamada M."/>
            <person name="Harada C."/>
            <person name="Hayashi A."/>
            <person name="Hijishita S."/>
            <person name="Honda M."/>
            <person name="Hosokawa S."/>
            <person name="Ichikawa Y."/>
            <person name="Idonuma A."/>
            <person name="Iijima M."/>
            <person name="Ikeda M."/>
            <person name="Ikeno M."/>
            <person name="Ito K."/>
            <person name="Ito S."/>
            <person name="Ito T."/>
            <person name="Ito Y."/>
            <person name="Ito Y."/>
            <person name="Iwabuchi A."/>
            <person name="Kamiya K."/>
            <person name="Karasawa W."/>
            <person name="Kurita K."/>
            <person name="Katagiri S."/>
            <person name="Kikuta A."/>
            <person name="Kobayashi H."/>
            <person name="Kobayashi N."/>
            <person name="Machita K."/>
            <person name="Maehara T."/>
            <person name="Masukawa M."/>
            <person name="Mizubayashi T."/>
            <person name="Mukai Y."/>
            <person name="Nagasaki H."/>
            <person name="Nagata Y."/>
            <person name="Naito S."/>
            <person name="Nakashima M."/>
            <person name="Nakama Y."/>
            <person name="Nakamichi Y."/>
            <person name="Nakamura M."/>
            <person name="Meguro A."/>
            <person name="Negishi M."/>
            <person name="Ohta I."/>
            <person name="Ohta T."/>
            <person name="Okamoto M."/>
            <person name="Ono N."/>
            <person name="Saji S."/>
            <person name="Sakaguchi M."/>
            <person name="Sakai K."/>
            <person name="Shibata M."/>
            <person name="Shimokawa T."/>
            <person name="Song J."/>
            <person name="Takazaki Y."/>
            <person name="Terasawa K."/>
            <person name="Tsugane M."/>
            <person name="Tsuji K."/>
            <person name="Ueda S."/>
            <person name="Waki K."/>
            <person name="Yamagata H."/>
            <person name="Yamamoto M."/>
            <person name="Yamamoto S."/>
            <person name="Yamane H."/>
            <person name="Yoshiki S."/>
            <person name="Yoshihara R."/>
            <person name="Yukawa K."/>
            <person name="Zhong H."/>
            <person name="Yano M."/>
            <person name="Yuan Q."/>
            <person name="Ouyang S."/>
            <person name="Liu J."/>
            <person name="Jones K.M."/>
            <person name="Gansberger K."/>
            <person name="Moffat K."/>
            <person name="Hill J."/>
            <person name="Bera J."/>
            <person name="Fadrosh D."/>
            <person name="Jin S."/>
            <person name="Johri S."/>
            <person name="Kim M."/>
            <person name="Overton L."/>
            <person name="Reardon M."/>
            <person name="Tsitrin T."/>
            <person name="Vuong H."/>
            <person name="Weaver B."/>
            <person name="Ciecko A."/>
            <person name="Tallon L."/>
            <person name="Jackson J."/>
            <person name="Pai G."/>
            <person name="Aken S.V."/>
            <person name="Utterback T."/>
            <person name="Reidmuller S."/>
            <person name="Feldblyum T."/>
            <person name="Hsiao J."/>
            <person name="Zismann V."/>
            <person name="Iobst S."/>
            <person name="de Vazeille A.R."/>
            <person name="Buell C.R."/>
            <person name="Ying K."/>
            <person name="Li Y."/>
            <person name="Lu T."/>
            <person name="Huang Y."/>
            <person name="Zhao Q."/>
            <person name="Feng Q."/>
            <person name="Zhang L."/>
            <person name="Zhu J."/>
            <person name="Weng Q."/>
            <person name="Mu J."/>
            <person name="Lu Y."/>
            <person name="Fan D."/>
            <person name="Liu Y."/>
            <person name="Guan J."/>
            <person name="Zhang Y."/>
            <person name="Yu S."/>
            <person name="Liu X."/>
            <person name="Zhang Y."/>
            <person name="Hong G."/>
            <person name="Han B."/>
            <person name="Choisne N."/>
            <person name="Demange N."/>
            <person name="Orjeda G."/>
            <person name="Samain S."/>
            <person name="Cattolico L."/>
            <person name="Pelletier E."/>
            <person name="Couloux A."/>
            <person name="Segurens B."/>
            <person name="Wincker P."/>
            <person name="D'Hont A."/>
            <person name="Scarpelli C."/>
            <person name="Weissenbach J."/>
            <person name="Salanoubat M."/>
            <person name="Quetier F."/>
            <person name="Yu Y."/>
            <person name="Kim H.R."/>
            <person name="Rambo T."/>
            <person name="Currie J."/>
            <person name="Collura K."/>
            <person name="Luo M."/>
            <person name="Yang T."/>
            <person name="Ammiraju J.S.S."/>
            <person name="Engler F."/>
            <person name="Soderlund C."/>
            <person name="Wing R.A."/>
            <person name="Palmer L.E."/>
            <person name="de la Bastide M."/>
            <person name="Spiegel L."/>
            <person name="Nascimento L."/>
            <person name="Zutavern T."/>
            <person name="O'Shaughnessy A."/>
            <person name="Dike S."/>
            <person name="Dedhia N."/>
            <person name="Preston R."/>
            <person name="Balija V."/>
            <person name="McCombie W.R."/>
            <person name="Chow T."/>
            <person name="Chen H."/>
            <person name="Chung M."/>
            <person name="Chen C."/>
            <person name="Shaw J."/>
            <person name="Wu H."/>
            <person name="Hsiao K."/>
            <person name="Chao Y."/>
            <person name="Chu M."/>
            <person name="Cheng C."/>
            <person name="Hour A."/>
            <person name="Lee P."/>
            <person name="Lin S."/>
            <person name="Lin Y."/>
            <person name="Liou J."/>
            <person name="Liu S."/>
            <person name="Hsing Y."/>
            <person name="Raghuvanshi S."/>
            <person name="Mohanty A."/>
            <person name="Bharti A.K."/>
            <person name="Gaur A."/>
            <person name="Gupta V."/>
            <person name="Kumar D."/>
            <person name="Ravi V."/>
            <person name="Vij S."/>
            <person name="Kapur A."/>
            <person name="Khurana P."/>
            <person name="Khurana P."/>
            <person name="Khurana J.P."/>
            <person name="Tyagi A.K."/>
            <person name="Gaikwad K."/>
            <person name="Singh A."/>
            <person name="Dalal V."/>
            <person name="Srivastava S."/>
            <person name="Dixit A."/>
            <person name="Pal A.K."/>
            <person name="Ghazi I.A."/>
            <person name="Yadav M."/>
            <person name="Pandit A."/>
            <person name="Bhargava A."/>
            <person name="Sureshbabu K."/>
            <person name="Batra K."/>
            <person name="Sharma T.R."/>
            <person name="Mohapatra T."/>
            <person name="Singh N.K."/>
            <person name="Messing J."/>
            <person name="Nelson A.B."/>
            <person name="Fuks G."/>
            <person name="Kavchok S."/>
            <person name="Keizer G."/>
            <person name="Linton E."/>
            <person name="Llaca V."/>
            <person name="Song R."/>
            <person name="Tanyolac B."/>
            <person name="Young S."/>
            <person name="Ho-Il K."/>
            <person name="Hahn J.H."/>
            <person name="Sangsakoo G."/>
            <person name="Vanavichit A."/>
            <person name="de Mattos Luiz.A.T."/>
            <person name="Zimmer P.D."/>
            <person name="Malone G."/>
            <person name="Dellagostin O."/>
            <person name="de Oliveira A.C."/>
            <person name="Bevan M."/>
            <person name="Bancroft I."/>
            <person name="Minx P."/>
            <person name="Cordum H."/>
            <person name="Wilson R."/>
            <person name="Cheng Z."/>
            <person name="Jin W."/>
            <person name="Jiang J."/>
            <person name="Leong S.A."/>
            <person name="Iwama H."/>
            <person name="Gojobori T."/>
            <person name="Itoh T."/>
            <person name="Niimura Y."/>
            <person name="Fujii Y."/>
            <person name="Habara T."/>
            <person name="Sakai H."/>
            <person name="Sato Y."/>
            <person name="Wilson G."/>
            <person name="Kumar K."/>
            <person name="McCouch S."/>
            <person name="Juretic N."/>
            <person name="Hoen D."/>
            <person name="Wright S."/>
            <person name="Bruskiewich R."/>
            <person name="Bureau T."/>
            <person name="Miyao A."/>
            <person name="Hirochika H."/>
            <person name="Nishikawa T."/>
            <person name="Kadowaki K."/>
            <person name="Sugiura M."/>
            <person name="Burr B."/>
            <person name="Sasaki T."/>
        </authorList>
    </citation>
    <scope>NUCLEOTIDE SEQUENCE [LARGE SCALE GENOMIC DNA]</scope>
    <source>
        <strain evidence="4">cv. Nipponbare</strain>
    </source>
</reference>
<proteinExistence type="predicted"/>
<organism evidence="3">
    <name type="scientific">Oryza sativa subsp. japonica</name>
    <name type="common">Rice</name>
    <dbReference type="NCBI Taxonomy" id="39947"/>
    <lineage>
        <taxon>Eukaryota</taxon>
        <taxon>Viridiplantae</taxon>
        <taxon>Streptophyta</taxon>
        <taxon>Embryophyta</taxon>
        <taxon>Tracheophyta</taxon>
        <taxon>Spermatophyta</taxon>
        <taxon>Magnoliopsida</taxon>
        <taxon>Liliopsida</taxon>
        <taxon>Poales</taxon>
        <taxon>Poaceae</taxon>
        <taxon>BOP clade</taxon>
        <taxon>Oryzoideae</taxon>
        <taxon>Oryzeae</taxon>
        <taxon>Oryzinae</taxon>
        <taxon>Oryza</taxon>
        <taxon>Oryza sativa</taxon>
    </lineage>
</organism>
<gene>
    <name evidence="3" type="primary">P0451H06.127</name>
    <name evidence="2" type="ORF">OSJNBa0019N02.105</name>
</gene>
<evidence type="ECO:0000313" key="3">
    <source>
        <dbReference type="EMBL" id="BAC92546.1"/>
    </source>
</evidence>
<feature type="compositionally biased region" description="Basic residues" evidence="1">
    <location>
        <begin position="1"/>
        <end position="10"/>
    </location>
</feature>
<dbReference type="AlphaFoldDB" id="Q6Z041"/>
<protein>
    <submittedName>
        <fullName evidence="3">Splicing coactivator subunit-like</fullName>
    </submittedName>
</protein>
<feature type="region of interest" description="Disordered" evidence="1">
    <location>
        <begin position="53"/>
        <end position="86"/>
    </location>
</feature>
<name>Q6Z041_ORYSJ</name>
<feature type="region of interest" description="Disordered" evidence="1">
    <location>
        <begin position="1"/>
        <end position="22"/>
    </location>
</feature>